<protein>
    <submittedName>
        <fullName evidence="4">Hydrogenase maturation nickel metallochaperone HypA</fullName>
    </submittedName>
</protein>
<keyword evidence="1" id="KW-0533">Nickel</keyword>
<dbReference type="EMBL" id="CP041186">
    <property type="protein sequence ID" value="QDG49538.1"/>
    <property type="molecule type" value="Genomic_DNA"/>
</dbReference>
<name>A0A4Y6PML1_PERCE</name>
<dbReference type="GO" id="GO:0051604">
    <property type="term" value="P:protein maturation"/>
    <property type="evidence" value="ECO:0007669"/>
    <property type="project" value="InterPro"/>
</dbReference>
<dbReference type="PANTHER" id="PTHR34535">
    <property type="entry name" value="HYDROGENASE MATURATION FACTOR HYPA"/>
    <property type="match status" value="1"/>
</dbReference>
<sequence>MHEMTLLRDLLRKIELIAAQEEASRVVGVKVRIGALAHISGEHFREHFEQATEGHVAEDAELEVVEMTDESDPLAQEIVLESIQVQD</sequence>
<keyword evidence="2" id="KW-0479">Metal-binding</keyword>
<dbReference type="PANTHER" id="PTHR34535:SF3">
    <property type="entry name" value="HYDROGENASE MATURATION FACTOR HYPA"/>
    <property type="match status" value="1"/>
</dbReference>
<keyword evidence="5" id="KW-1185">Reference proteome</keyword>
<dbReference type="Pfam" id="PF01155">
    <property type="entry name" value="HypA"/>
    <property type="match status" value="1"/>
</dbReference>
<dbReference type="GO" id="GO:0016151">
    <property type="term" value="F:nickel cation binding"/>
    <property type="evidence" value="ECO:0007669"/>
    <property type="project" value="InterPro"/>
</dbReference>
<proteinExistence type="predicted"/>
<evidence type="ECO:0000313" key="5">
    <source>
        <dbReference type="Proteomes" id="UP000315995"/>
    </source>
</evidence>
<keyword evidence="3" id="KW-0862">Zinc</keyword>
<gene>
    <name evidence="4" type="ORF">FIV42_01930</name>
</gene>
<dbReference type="Gene3D" id="3.30.2320.50">
    <property type="match status" value="1"/>
</dbReference>
<dbReference type="OrthoDB" id="9800361at2"/>
<organism evidence="4 5">
    <name type="scientific">Persicimonas caeni</name>
    <dbReference type="NCBI Taxonomy" id="2292766"/>
    <lineage>
        <taxon>Bacteria</taxon>
        <taxon>Deltaproteobacteria</taxon>
        <taxon>Bradymonadales</taxon>
        <taxon>Bradymonadaceae</taxon>
        <taxon>Persicimonas</taxon>
    </lineage>
</organism>
<evidence type="ECO:0000256" key="3">
    <source>
        <dbReference type="ARBA" id="ARBA00022833"/>
    </source>
</evidence>
<dbReference type="GO" id="GO:0008270">
    <property type="term" value="F:zinc ion binding"/>
    <property type="evidence" value="ECO:0007669"/>
    <property type="project" value="TreeGrafter"/>
</dbReference>
<accession>A0A5B8Y4R4</accession>
<reference evidence="4 5" key="1">
    <citation type="submission" date="2019-06" db="EMBL/GenBank/DDBJ databases">
        <title>Persicimonas caeni gen. nov., sp. nov., a predatory bacterium isolated from solar saltern.</title>
        <authorList>
            <person name="Wang S."/>
        </authorList>
    </citation>
    <scope>NUCLEOTIDE SEQUENCE [LARGE SCALE GENOMIC DNA]</scope>
    <source>
        <strain evidence="4 5">YN101</strain>
    </source>
</reference>
<dbReference type="InterPro" id="IPR000688">
    <property type="entry name" value="HypA/HybF"/>
</dbReference>
<evidence type="ECO:0000256" key="1">
    <source>
        <dbReference type="ARBA" id="ARBA00022596"/>
    </source>
</evidence>
<dbReference type="AlphaFoldDB" id="A0A4Y6PML1"/>
<evidence type="ECO:0000313" key="4">
    <source>
        <dbReference type="EMBL" id="QDG49538.1"/>
    </source>
</evidence>
<accession>A0A4Y6PML1</accession>
<evidence type="ECO:0000256" key="2">
    <source>
        <dbReference type="ARBA" id="ARBA00022723"/>
    </source>
</evidence>
<dbReference type="Proteomes" id="UP000315995">
    <property type="component" value="Chromosome"/>
</dbReference>